<dbReference type="Proteomes" id="UP001148838">
    <property type="component" value="Unassembled WGS sequence"/>
</dbReference>
<organism evidence="2 3">
    <name type="scientific">Periplaneta americana</name>
    <name type="common">American cockroach</name>
    <name type="synonym">Blatta americana</name>
    <dbReference type="NCBI Taxonomy" id="6978"/>
    <lineage>
        <taxon>Eukaryota</taxon>
        <taxon>Metazoa</taxon>
        <taxon>Ecdysozoa</taxon>
        <taxon>Arthropoda</taxon>
        <taxon>Hexapoda</taxon>
        <taxon>Insecta</taxon>
        <taxon>Pterygota</taxon>
        <taxon>Neoptera</taxon>
        <taxon>Polyneoptera</taxon>
        <taxon>Dictyoptera</taxon>
        <taxon>Blattodea</taxon>
        <taxon>Blattoidea</taxon>
        <taxon>Blattidae</taxon>
        <taxon>Blattinae</taxon>
        <taxon>Periplaneta</taxon>
    </lineage>
</organism>
<sequence>MKSLFSWNFLQKLTKKRGIVPLAPTISPTTSTEASQLTIYISGRQHSLKCAMGTRCRTVCTVVQQGEIESIPASSYESTIVHSVFRGLQADQEDMADVVPGSARRRHLSAGAAHIQRSGRGFNKQTSESPSFTTIQNNR</sequence>
<protein>
    <submittedName>
        <fullName evidence="2">Uncharacterized protein</fullName>
    </submittedName>
</protein>
<reference evidence="2 3" key="1">
    <citation type="journal article" date="2022" name="Allergy">
        <title>Genome assembly and annotation of Periplaneta americana reveal a comprehensive cockroach allergen profile.</title>
        <authorList>
            <person name="Wang L."/>
            <person name="Xiong Q."/>
            <person name="Saelim N."/>
            <person name="Wang L."/>
            <person name="Nong W."/>
            <person name="Wan A.T."/>
            <person name="Shi M."/>
            <person name="Liu X."/>
            <person name="Cao Q."/>
            <person name="Hui J.H.L."/>
            <person name="Sookrung N."/>
            <person name="Leung T.F."/>
            <person name="Tungtrongchitr A."/>
            <person name="Tsui S.K.W."/>
        </authorList>
    </citation>
    <scope>NUCLEOTIDE SEQUENCE [LARGE SCALE GENOMIC DNA]</scope>
    <source>
        <strain evidence="2">PWHHKU_190912</strain>
    </source>
</reference>
<evidence type="ECO:0000313" key="2">
    <source>
        <dbReference type="EMBL" id="KAJ4449064.1"/>
    </source>
</evidence>
<evidence type="ECO:0000313" key="3">
    <source>
        <dbReference type="Proteomes" id="UP001148838"/>
    </source>
</evidence>
<accession>A0ABQ8TQV0</accession>
<comment type="caution">
    <text evidence="2">The sequence shown here is derived from an EMBL/GenBank/DDBJ whole genome shotgun (WGS) entry which is preliminary data.</text>
</comment>
<keyword evidence="3" id="KW-1185">Reference proteome</keyword>
<feature type="compositionally biased region" description="Polar residues" evidence="1">
    <location>
        <begin position="123"/>
        <end position="139"/>
    </location>
</feature>
<proteinExistence type="predicted"/>
<gene>
    <name evidence="2" type="ORF">ANN_00459</name>
</gene>
<evidence type="ECO:0000256" key="1">
    <source>
        <dbReference type="SAM" id="MobiDB-lite"/>
    </source>
</evidence>
<name>A0ABQ8TQV0_PERAM</name>
<dbReference type="EMBL" id="JAJSOF020000003">
    <property type="protein sequence ID" value="KAJ4449064.1"/>
    <property type="molecule type" value="Genomic_DNA"/>
</dbReference>
<feature type="region of interest" description="Disordered" evidence="1">
    <location>
        <begin position="113"/>
        <end position="139"/>
    </location>
</feature>